<dbReference type="PANTHER" id="PTHR10098">
    <property type="entry name" value="RAPSYN-RELATED"/>
    <property type="match status" value="1"/>
</dbReference>
<feature type="domain" description="CHAT" evidence="2">
    <location>
        <begin position="606"/>
        <end position="882"/>
    </location>
</feature>
<feature type="repeat" description="TPR" evidence="1">
    <location>
        <begin position="392"/>
        <end position="425"/>
    </location>
</feature>
<evidence type="ECO:0000313" key="4">
    <source>
        <dbReference type="Proteomes" id="UP000076925"/>
    </source>
</evidence>
<evidence type="ECO:0000256" key="1">
    <source>
        <dbReference type="PROSITE-ProRule" id="PRU00339"/>
    </source>
</evidence>
<dbReference type="SUPFAM" id="SSF48452">
    <property type="entry name" value="TPR-like"/>
    <property type="match status" value="3"/>
</dbReference>
<evidence type="ECO:0000259" key="2">
    <source>
        <dbReference type="Pfam" id="PF12770"/>
    </source>
</evidence>
<sequence>MKLLIRFITIALLALLLSLGIHTLNPVSAKPVAADRELTLMQAGNQHYDAGQFLEAAQVWQQAAQKYEKIGDRTHQALALSFVSLATQQLGQWQQAQASIDTSLSLLDESGKASTRIRAQVLNALARLQLVGGKAKLGQDSAQAALKTWQQVETLYRQAGDSVGTIGSQINQAQALQTLGLYRQARKLLVQIRQTLEQSPDSRLKMTGLRTLSDLFQQTGELQDSQKMLTQALAVAEKLELHQEQSITLLSLGNTARAQKQTEKALEFYQQVETVAVNKFPLIGMQAQLNRLSLLIETRQWDRARSLGSQIREPLAIFPPGRSTVNAQVNLAKNLICLQLQRSTPLCSLLPYQENQPSQTKTVNESSNSVIIALLNVAVQQAEHLQDRRTQSYALGNLGQFYEQQGEWQKAKEYTIKALSLSQQIQAGDISYQWQWQLGRLLKQKEIAGAIAAYSQAVKSLQSLRSDLVTLNPDIQFGFREEVEPVYRELVNLLLQAQTPSQENLKQAREAIEALQLAELDNFFRDACAQAKPEQLDKIVDSAATPTAVFYGIVLPDRLEFILKLPKQSNLLHYRTQVSQEEVESTLKQLQEKLTQPKPSKELPQLSQQVYNWLLRQAEPDLAKNSINTLVFVLDFSLQNIPLAVLDDGKQYLVQKYALALSPGLQLIESQPLTQIQLNVLTAGVSERRTVAGRTFDSLNQVPLELEQIQAEVARSQKLLNSTLNADNLRKAVESVPFSVIHLATHGNFSSNPDETFVLLWDRLLKAKNFDRLLGIGDRINTRAIELLALSACETATGDKRATLGLAGIAVRAGARSTLATLWQVKDESTAAFAIQFYKVLKDDKLTKAQALRQAQLYLIEKHPNTNYRLPYYWAPFVLVGNWL</sequence>
<dbReference type="EMBL" id="ANNX02000020">
    <property type="protein sequence ID" value="KYC42481.1"/>
    <property type="molecule type" value="Genomic_DNA"/>
</dbReference>
<gene>
    <name evidence="3" type="ORF">WA1_21195</name>
</gene>
<protein>
    <recommendedName>
        <fullName evidence="2">CHAT domain-containing protein</fullName>
    </recommendedName>
</protein>
<dbReference type="PANTHER" id="PTHR10098:SF112">
    <property type="entry name" value="SLR0380 PROTEIN"/>
    <property type="match status" value="1"/>
</dbReference>
<dbReference type="Gene3D" id="1.25.40.10">
    <property type="entry name" value="Tetratricopeptide repeat domain"/>
    <property type="match status" value="2"/>
</dbReference>
<dbReference type="Pfam" id="PF13176">
    <property type="entry name" value="TPR_7"/>
    <property type="match status" value="1"/>
</dbReference>
<dbReference type="OrthoDB" id="3206999at2"/>
<dbReference type="SMART" id="SM00028">
    <property type="entry name" value="TPR"/>
    <property type="match status" value="4"/>
</dbReference>
<keyword evidence="4" id="KW-1185">Reference proteome</keyword>
<dbReference type="AlphaFoldDB" id="A0A139XCQ3"/>
<comment type="caution">
    <text evidence="3">The sequence shown here is derived from an EMBL/GenBank/DDBJ whole genome shotgun (WGS) entry which is preliminary data.</text>
</comment>
<dbReference type="InterPro" id="IPR024983">
    <property type="entry name" value="CHAT_dom"/>
</dbReference>
<dbReference type="Proteomes" id="UP000076925">
    <property type="component" value="Unassembled WGS sequence"/>
</dbReference>
<keyword evidence="1" id="KW-0802">TPR repeat</keyword>
<evidence type="ECO:0000313" key="3">
    <source>
        <dbReference type="EMBL" id="KYC42481.1"/>
    </source>
</evidence>
<dbReference type="Pfam" id="PF13424">
    <property type="entry name" value="TPR_12"/>
    <property type="match status" value="1"/>
</dbReference>
<name>A0A139XCQ3_9CYAN</name>
<proteinExistence type="predicted"/>
<accession>A0A139XCQ3</accession>
<dbReference type="InterPro" id="IPR011990">
    <property type="entry name" value="TPR-like_helical_dom_sf"/>
</dbReference>
<dbReference type="InterPro" id="IPR019734">
    <property type="entry name" value="TPR_rpt"/>
</dbReference>
<dbReference type="RefSeq" id="WP_017747630.1">
    <property type="nucleotide sequence ID" value="NZ_KQ976354.1"/>
</dbReference>
<organism evidence="3 4">
    <name type="scientific">Scytonema hofmannii PCC 7110</name>
    <dbReference type="NCBI Taxonomy" id="128403"/>
    <lineage>
        <taxon>Bacteria</taxon>
        <taxon>Bacillati</taxon>
        <taxon>Cyanobacteriota</taxon>
        <taxon>Cyanophyceae</taxon>
        <taxon>Nostocales</taxon>
        <taxon>Scytonemataceae</taxon>
        <taxon>Scytonema</taxon>
    </lineage>
</organism>
<dbReference type="STRING" id="128403.WA1_21195"/>
<dbReference type="PROSITE" id="PS50005">
    <property type="entry name" value="TPR"/>
    <property type="match status" value="1"/>
</dbReference>
<reference evidence="3 4" key="1">
    <citation type="journal article" date="2013" name="Genome Biol. Evol.">
        <title>Genomes of Stigonematalean cyanobacteria (subsection V) and the evolution of oxygenic photosynthesis from prokaryotes to plastids.</title>
        <authorList>
            <person name="Dagan T."/>
            <person name="Roettger M."/>
            <person name="Stucken K."/>
            <person name="Landan G."/>
            <person name="Koch R."/>
            <person name="Major P."/>
            <person name="Gould S.B."/>
            <person name="Goremykin V.V."/>
            <person name="Rippka R."/>
            <person name="Tandeau de Marsac N."/>
            <person name="Gugger M."/>
            <person name="Lockhart P.J."/>
            <person name="Allen J.F."/>
            <person name="Brune I."/>
            <person name="Maus I."/>
            <person name="Puhler A."/>
            <person name="Martin W.F."/>
        </authorList>
    </citation>
    <scope>NUCLEOTIDE SEQUENCE [LARGE SCALE GENOMIC DNA]</scope>
    <source>
        <strain evidence="3 4">PCC 7110</strain>
    </source>
</reference>
<dbReference type="Pfam" id="PF12770">
    <property type="entry name" value="CHAT"/>
    <property type="match status" value="1"/>
</dbReference>